<dbReference type="SUPFAM" id="SSF51120">
    <property type="entry name" value="beta-Roll"/>
    <property type="match status" value="2"/>
</dbReference>
<evidence type="ECO:0000313" key="3">
    <source>
        <dbReference type="EMBL" id="GAJ00511.1"/>
    </source>
</evidence>
<dbReference type="Gene3D" id="2.150.10.10">
    <property type="entry name" value="Serralysin-like metalloprotease, C-terminal"/>
    <property type="match status" value="1"/>
</dbReference>
<organism evidence="3">
    <name type="scientific">marine sediment metagenome</name>
    <dbReference type="NCBI Taxonomy" id="412755"/>
    <lineage>
        <taxon>unclassified sequences</taxon>
        <taxon>metagenomes</taxon>
        <taxon>ecological metagenomes</taxon>
    </lineage>
</organism>
<keyword evidence="2" id="KW-0964">Secreted</keyword>
<dbReference type="PRINTS" id="PR00313">
    <property type="entry name" value="CABNDNGRPT"/>
</dbReference>
<feature type="non-terminal residue" evidence="3">
    <location>
        <position position="1"/>
    </location>
</feature>
<accession>X1UKV7</accession>
<dbReference type="InterPro" id="IPR050557">
    <property type="entry name" value="RTX_toxin/Mannuronan_C5-epim"/>
</dbReference>
<name>X1UKV7_9ZZZZ</name>
<protein>
    <recommendedName>
        <fullName evidence="4">Peptidase M10 serralysin C-terminal domain-containing protein</fullName>
    </recommendedName>
</protein>
<comment type="subcellular location">
    <subcellularLocation>
        <location evidence="1">Secreted</location>
    </subcellularLocation>
</comment>
<dbReference type="PANTHER" id="PTHR38340">
    <property type="entry name" value="S-LAYER PROTEIN"/>
    <property type="match status" value="1"/>
</dbReference>
<feature type="non-terminal residue" evidence="3">
    <location>
        <position position="271"/>
    </location>
</feature>
<dbReference type="GO" id="GO:0005576">
    <property type="term" value="C:extracellular region"/>
    <property type="evidence" value="ECO:0007669"/>
    <property type="project" value="UniProtKB-SubCell"/>
</dbReference>
<dbReference type="Pfam" id="PF00353">
    <property type="entry name" value="HemolysinCabind"/>
    <property type="match status" value="3"/>
</dbReference>
<dbReference type="GO" id="GO:0005509">
    <property type="term" value="F:calcium ion binding"/>
    <property type="evidence" value="ECO:0007669"/>
    <property type="project" value="InterPro"/>
</dbReference>
<dbReference type="InterPro" id="IPR001343">
    <property type="entry name" value="Hemolysn_Ca-bd"/>
</dbReference>
<sequence length="271" mass="28351">IYGGAGNDTIDGGAGFDYIYGGSSNPGELVGDDVIYGGIGSDFFDGQGGSDTYIMSLQGADNSSLINVFDTGTDPADTDFLIINGTDFADQFLLRASADLNGLAFVALLNRDGNVERLDYEGVEVLVVNGLAGDDRFAVDDVRAKATINGGIGEDFFQIGQLYKSERTPEAANVDPQDVFATIETTRGFLSNGISQPMDIASGAGDDEFIVFHNKAVLTLYGGNGDDTFTVRAFALAGSQDNLRDRTDITGGSGADLIQYAVNAPVNIDGG</sequence>
<comment type="caution">
    <text evidence="3">The sequence shown here is derived from an EMBL/GenBank/DDBJ whole genome shotgun (WGS) entry which is preliminary data.</text>
</comment>
<gene>
    <name evidence="3" type="ORF">S12H4_35680</name>
</gene>
<dbReference type="PANTHER" id="PTHR38340:SF1">
    <property type="entry name" value="S-LAYER PROTEIN"/>
    <property type="match status" value="1"/>
</dbReference>
<evidence type="ECO:0000256" key="2">
    <source>
        <dbReference type="ARBA" id="ARBA00022525"/>
    </source>
</evidence>
<reference evidence="3" key="1">
    <citation type="journal article" date="2014" name="Front. Microbiol.">
        <title>High frequency of phylogenetically diverse reductive dehalogenase-homologous genes in deep subseafloor sedimentary metagenomes.</title>
        <authorList>
            <person name="Kawai M."/>
            <person name="Futagami T."/>
            <person name="Toyoda A."/>
            <person name="Takaki Y."/>
            <person name="Nishi S."/>
            <person name="Hori S."/>
            <person name="Arai W."/>
            <person name="Tsubouchi T."/>
            <person name="Morono Y."/>
            <person name="Uchiyama I."/>
            <person name="Ito T."/>
            <person name="Fujiyama A."/>
            <person name="Inagaki F."/>
            <person name="Takami H."/>
        </authorList>
    </citation>
    <scope>NUCLEOTIDE SEQUENCE</scope>
    <source>
        <strain evidence="3">Expedition CK06-06</strain>
    </source>
</reference>
<dbReference type="InterPro" id="IPR011049">
    <property type="entry name" value="Serralysin-like_metalloprot_C"/>
</dbReference>
<evidence type="ECO:0008006" key="4">
    <source>
        <dbReference type="Google" id="ProtNLM"/>
    </source>
</evidence>
<proteinExistence type="predicted"/>
<evidence type="ECO:0000256" key="1">
    <source>
        <dbReference type="ARBA" id="ARBA00004613"/>
    </source>
</evidence>
<dbReference type="EMBL" id="BARW01021207">
    <property type="protein sequence ID" value="GAJ00511.1"/>
    <property type="molecule type" value="Genomic_DNA"/>
</dbReference>
<dbReference type="AlphaFoldDB" id="X1UKV7"/>